<gene>
    <name evidence="1" type="ORF">PSON_ATCC_30995.1.T0570255</name>
    <name evidence="2" type="ORF">PSON_ATCC_30995.1.T0570256</name>
</gene>
<proteinExistence type="predicted"/>
<keyword evidence="3" id="KW-1185">Reference proteome</keyword>
<organism evidence="1 3">
    <name type="scientific">Paramecium sonneborni</name>
    <dbReference type="NCBI Taxonomy" id="65129"/>
    <lineage>
        <taxon>Eukaryota</taxon>
        <taxon>Sar</taxon>
        <taxon>Alveolata</taxon>
        <taxon>Ciliophora</taxon>
        <taxon>Intramacronucleata</taxon>
        <taxon>Oligohymenophorea</taxon>
        <taxon>Peniculida</taxon>
        <taxon>Parameciidae</taxon>
        <taxon>Paramecium</taxon>
    </lineage>
</organism>
<reference evidence="1" key="1">
    <citation type="submission" date="2021-01" db="EMBL/GenBank/DDBJ databases">
        <authorList>
            <consortium name="Genoscope - CEA"/>
            <person name="William W."/>
        </authorList>
    </citation>
    <scope>NUCLEOTIDE SEQUENCE</scope>
</reference>
<sequence>MICLTEESSHSKKFDLKQLLAQKYKKQIRNNSQFSLNQITQRDYYHPSYLPARSPPNLQFQNWNNSVKSNNSKKTQFSKQITKKCKTLPINDLNQQEIFKKIDFKQNVQPKISQVKNRSITCKIPVSTQFKIIQVELSSQSPQFQIKDQEIYTPKRPQSRLNSSFQKYKKICLAKPSYGLGLKVEKCKILDRLKTISSSPQNKPFKIKIFKSSIPQDKQQRPIIYTPKIQVLNFKKKSSIQLTKWEYSDLEND</sequence>
<name>A0A8S1NLU3_9CILI</name>
<dbReference type="OrthoDB" id="292164at2759"/>
<protein>
    <submittedName>
        <fullName evidence="1">Uncharacterized protein</fullName>
    </submittedName>
</protein>
<dbReference type="AlphaFoldDB" id="A0A8S1NLU3"/>
<accession>A0A8S1NLU3</accession>
<dbReference type="EMBL" id="CAJJDN010000057">
    <property type="protein sequence ID" value="CAD8091408.1"/>
    <property type="molecule type" value="Genomic_DNA"/>
</dbReference>
<dbReference type="EMBL" id="CAJJDN010000057">
    <property type="protein sequence ID" value="CAD8091406.1"/>
    <property type="molecule type" value="Genomic_DNA"/>
</dbReference>
<evidence type="ECO:0000313" key="3">
    <source>
        <dbReference type="Proteomes" id="UP000692954"/>
    </source>
</evidence>
<evidence type="ECO:0000313" key="1">
    <source>
        <dbReference type="EMBL" id="CAD8091406.1"/>
    </source>
</evidence>
<evidence type="ECO:0000313" key="2">
    <source>
        <dbReference type="EMBL" id="CAD8091408.1"/>
    </source>
</evidence>
<dbReference type="Proteomes" id="UP000692954">
    <property type="component" value="Unassembled WGS sequence"/>
</dbReference>
<comment type="caution">
    <text evidence="1">The sequence shown here is derived from an EMBL/GenBank/DDBJ whole genome shotgun (WGS) entry which is preliminary data.</text>
</comment>